<dbReference type="Pfam" id="PF13685">
    <property type="entry name" value="Fe-ADH_2"/>
    <property type="match status" value="1"/>
</dbReference>
<evidence type="ECO:0000313" key="10">
    <source>
        <dbReference type="EMBL" id="MEQ3353019.1"/>
    </source>
</evidence>
<dbReference type="Gene3D" id="1.20.1090.10">
    <property type="entry name" value="Dehydroquinate synthase-like - alpha domain"/>
    <property type="match status" value="1"/>
</dbReference>
<keyword evidence="11" id="KW-1185">Reference proteome</keyword>
<evidence type="ECO:0000256" key="4">
    <source>
        <dbReference type="ARBA" id="ARBA00022857"/>
    </source>
</evidence>
<dbReference type="CDD" id="cd08171">
    <property type="entry name" value="GlyDH-like"/>
    <property type="match status" value="1"/>
</dbReference>
<dbReference type="EMBL" id="JBBNPS010000003">
    <property type="protein sequence ID" value="MEQ3353019.1"/>
    <property type="molecule type" value="Genomic_DNA"/>
</dbReference>
<dbReference type="SUPFAM" id="SSF56796">
    <property type="entry name" value="Dehydroquinate synthase-like"/>
    <property type="match status" value="1"/>
</dbReference>
<evidence type="ECO:0000256" key="7">
    <source>
        <dbReference type="ARBA" id="ARBA00023098"/>
    </source>
</evidence>
<evidence type="ECO:0000256" key="6">
    <source>
        <dbReference type="ARBA" id="ARBA00023027"/>
    </source>
</evidence>
<keyword evidence="5" id="KW-0560">Oxidoreductase</keyword>
<evidence type="ECO:0000256" key="5">
    <source>
        <dbReference type="ARBA" id="ARBA00023002"/>
    </source>
</evidence>
<reference evidence="10 11" key="1">
    <citation type="submission" date="2024-04" db="EMBL/GenBank/DDBJ databases">
        <title>Human intestinal bacterial collection.</title>
        <authorList>
            <person name="Pauvert C."/>
            <person name="Hitch T.C.A."/>
            <person name="Clavel T."/>
        </authorList>
    </citation>
    <scope>NUCLEOTIDE SEQUENCE [LARGE SCALE GENOMIC DNA]</scope>
    <source>
        <strain evidence="10 11">CLA-SR-H026</strain>
    </source>
</reference>
<evidence type="ECO:0000256" key="3">
    <source>
        <dbReference type="ARBA" id="ARBA00022723"/>
    </source>
</evidence>
<protein>
    <submittedName>
        <fullName evidence="10">Iron-containing alcohol dehydrogenase family protein</fullName>
    </submittedName>
</protein>
<dbReference type="PANTHER" id="PTHR43616:SF3">
    <property type="entry name" value="HYDROXYCARBOXYLATE DEHYDROGENASE A"/>
    <property type="match status" value="1"/>
</dbReference>
<keyword evidence="6" id="KW-0520">NAD</keyword>
<keyword evidence="1" id="KW-0963">Cytoplasm</keyword>
<keyword evidence="3" id="KW-0479">Metal-binding</keyword>
<keyword evidence="9" id="KW-1208">Phospholipid metabolism</keyword>
<evidence type="ECO:0000256" key="9">
    <source>
        <dbReference type="ARBA" id="ARBA00023264"/>
    </source>
</evidence>
<dbReference type="RefSeq" id="WP_349053428.1">
    <property type="nucleotide sequence ID" value="NZ_JBBNPS010000003.1"/>
</dbReference>
<keyword evidence="2" id="KW-0444">Lipid biosynthesis</keyword>
<dbReference type="PANTHER" id="PTHR43616">
    <property type="entry name" value="GLYCEROL DEHYDROGENASE"/>
    <property type="match status" value="1"/>
</dbReference>
<evidence type="ECO:0000256" key="2">
    <source>
        <dbReference type="ARBA" id="ARBA00022516"/>
    </source>
</evidence>
<dbReference type="Gene3D" id="3.40.50.1970">
    <property type="match status" value="1"/>
</dbReference>
<comment type="caution">
    <text evidence="10">The sequence shown here is derived from an EMBL/GenBank/DDBJ whole genome shotgun (WGS) entry which is preliminary data.</text>
</comment>
<dbReference type="InterPro" id="IPR016205">
    <property type="entry name" value="Glycerol_DH"/>
</dbReference>
<sequence length="357" mass="39037">MYMPNYHLSKDGYDELPEVLAARGFKKVVLIGGERALKAASGKIKDALKGCDVEITGTFVYGVECTNANIERLKNEPAVKEADVLFGIGGGKALDTTKVLSLRADKPAFSFPTICSNCAAMTAIAVVYDESGRVESYEFPKSPSDIFIDLKIIAEAPDIYFWAGIGDGISKQAEVLSASKGDDLSHMARLGVGIAKTCEEPFLKWGKEGLEDVKHNRVSRAVEEIALDVLVSTGYVSNLTNQPDFYYNSYIAHIFFDAACLIPREGEYLHGEVVSFGVMVLHAYDDNEAELEKIARFNQSLGLPITLEDVGLTAEDLDEMMTFVPETTEYKRSSKNISPEKIKAAALKADAFGRSLK</sequence>
<evidence type="ECO:0000256" key="1">
    <source>
        <dbReference type="ARBA" id="ARBA00022490"/>
    </source>
</evidence>
<organism evidence="10 11">
    <name type="scientific">Aedoeadaptatus acetigenes</name>
    <dbReference type="NCBI Taxonomy" id="2981723"/>
    <lineage>
        <taxon>Bacteria</taxon>
        <taxon>Bacillati</taxon>
        <taxon>Bacillota</taxon>
        <taxon>Tissierellia</taxon>
        <taxon>Tissierellales</taxon>
        <taxon>Peptoniphilaceae</taxon>
        <taxon>Aedoeadaptatus</taxon>
    </lineage>
</organism>
<keyword evidence="8" id="KW-0594">Phospholipid biosynthesis</keyword>
<accession>A0ABV1J4B4</accession>
<dbReference type="PIRSF" id="PIRSF000112">
    <property type="entry name" value="Glycerol_dehydrogenase"/>
    <property type="match status" value="1"/>
</dbReference>
<dbReference type="Proteomes" id="UP001481872">
    <property type="component" value="Unassembled WGS sequence"/>
</dbReference>
<evidence type="ECO:0000256" key="8">
    <source>
        <dbReference type="ARBA" id="ARBA00023209"/>
    </source>
</evidence>
<proteinExistence type="predicted"/>
<keyword evidence="7" id="KW-0443">Lipid metabolism</keyword>
<name>A0ABV1J4B4_9FIRM</name>
<evidence type="ECO:0000313" key="11">
    <source>
        <dbReference type="Proteomes" id="UP001481872"/>
    </source>
</evidence>
<gene>
    <name evidence="10" type="ORF">AAA081_01705</name>
</gene>
<dbReference type="InterPro" id="IPR032837">
    <property type="entry name" value="G1PDH"/>
</dbReference>
<keyword evidence="4" id="KW-0521">NADP</keyword>